<dbReference type="InterPro" id="IPR003738">
    <property type="entry name" value="SRAP"/>
</dbReference>
<evidence type="ECO:0000256" key="8">
    <source>
        <dbReference type="RuleBase" id="RU364100"/>
    </source>
</evidence>
<evidence type="ECO:0000256" key="3">
    <source>
        <dbReference type="ARBA" id="ARBA00022763"/>
    </source>
</evidence>
<dbReference type="EC" id="3.4.-.-" evidence="8"/>
<dbReference type="GO" id="GO:0008233">
    <property type="term" value="F:peptidase activity"/>
    <property type="evidence" value="ECO:0007669"/>
    <property type="project" value="UniProtKB-KW"/>
</dbReference>
<gene>
    <name evidence="9" type="ORF">EV664_1236</name>
</gene>
<keyword evidence="7" id="KW-0456">Lyase</keyword>
<accession>A0A4R6F9X0</accession>
<reference evidence="9 10" key="1">
    <citation type="submission" date="2019-03" db="EMBL/GenBank/DDBJ databases">
        <title>Genomic Encyclopedia of Type Strains, Phase IV (KMG-IV): sequencing the most valuable type-strain genomes for metagenomic binning, comparative biology and taxonomic classification.</title>
        <authorList>
            <person name="Goeker M."/>
        </authorList>
    </citation>
    <scope>NUCLEOTIDE SEQUENCE [LARGE SCALE GENOMIC DNA]</scope>
    <source>
        <strain evidence="9 10">DSM 25059</strain>
    </source>
</reference>
<keyword evidence="5" id="KW-0190">Covalent protein-DNA linkage</keyword>
<dbReference type="GO" id="GO:0016829">
    <property type="term" value="F:lyase activity"/>
    <property type="evidence" value="ECO:0007669"/>
    <property type="project" value="UniProtKB-KW"/>
</dbReference>
<dbReference type="GO" id="GO:0006508">
    <property type="term" value="P:proteolysis"/>
    <property type="evidence" value="ECO:0007669"/>
    <property type="project" value="UniProtKB-KW"/>
</dbReference>
<dbReference type="Pfam" id="PF02586">
    <property type="entry name" value="SRAP"/>
    <property type="match status" value="1"/>
</dbReference>
<keyword evidence="2 8" id="KW-0645">Protease</keyword>
<comment type="similarity">
    <text evidence="1 8">Belongs to the SOS response-associated peptidase family.</text>
</comment>
<evidence type="ECO:0000256" key="2">
    <source>
        <dbReference type="ARBA" id="ARBA00022670"/>
    </source>
</evidence>
<dbReference type="Gene3D" id="3.90.1680.10">
    <property type="entry name" value="SOS response associated peptidase-like"/>
    <property type="match status" value="1"/>
</dbReference>
<keyword evidence="10" id="KW-1185">Reference proteome</keyword>
<dbReference type="GO" id="GO:0106300">
    <property type="term" value="P:protein-DNA covalent cross-linking repair"/>
    <property type="evidence" value="ECO:0007669"/>
    <property type="project" value="InterPro"/>
</dbReference>
<organism evidence="9 10">
    <name type="scientific">Stakelama pacifica</name>
    <dbReference type="NCBI Taxonomy" id="517720"/>
    <lineage>
        <taxon>Bacteria</taxon>
        <taxon>Pseudomonadati</taxon>
        <taxon>Pseudomonadota</taxon>
        <taxon>Alphaproteobacteria</taxon>
        <taxon>Sphingomonadales</taxon>
        <taxon>Sphingomonadaceae</taxon>
        <taxon>Stakelama</taxon>
    </lineage>
</organism>
<dbReference type="OrthoDB" id="9782620at2"/>
<dbReference type="PANTHER" id="PTHR13604">
    <property type="entry name" value="DC12-RELATED"/>
    <property type="match status" value="1"/>
</dbReference>
<dbReference type="SUPFAM" id="SSF143081">
    <property type="entry name" value="BB1717-like"/>
    <property type="match status" value="1"/>
</dbReference>
<keyword evidence="4 8" id="KW-0378">Hydrolase</keyword>
<evidence type="ECO:0000313" key="10">
    <source>
        <dbReference type="Proteomes" id="UP000295493"/>
    </source>
</evidence>
<evidence type="ECO:0000256" key="5">
    <source>
        <dbReference type="ARBA" id="ARBA00023124"/>
    </source>
</evidence>
<proteinExistence type="inferred from homology"/>
<name>A0A4R6F9X0_9SPHN</name>
<dbReference type="RefSeq" id="WP_133497150.1">
    <property type="nucleotide sequence ID" value="NZ_BMLU01000024.1"/>
</dbReference>
<dbReference type="PANTHER" id="PTHR13604:SF0">
    <property type="entry name" value="ABASIC SITE PROCESSING PROTEIN HMCES"/>
    <property type="match status" value="1"/>
</dbReference>
<comment type="caution">
    <text evidence="9">The sequence shown here is derived from an EMBL/GenBank/DDBJ whole genome shotgun (WGS) entry which is preliminary data.</text>
</comment>
<dbReference type="Proteomes" id="UP000295493">
    <property type="component" value="Unassembled WGS sequence"/>
</dbReference>
<dbReference type="AlphaFoldDB" id="A0A4R6F9X0"/>
<keyword evidence="6" id="KW-0238">DNA-binding</keyword>
<dbReference type="GO" id="GO:0003697">
    <property type="term" value="F:single-stranded DNA binding"/>
    <property type="evidence" value="ECO:0007669"/>
    <property type="project" value="InterPro"/>
</dbReference>
<evidence type="ECO:0000256" key="1">
    <source>
        <dbReference type="ARBA" id="ARBA00008136"/>
    </source>
</evidence>
<evidence type="ECO:0000256" key="7">
    <source>
        <dbReference type="ARBA" id="ARBA00023239"/>
    </source>
</evidence>
<evidence type="ECO:0000256" key="6">
    <source>
        <dbReference type="ARBA" id="ARBA00023125"/>
    </source>
</evidence>
<dbReference type="InterPro" id="IPR036590">
    <property type="entry name" value="SRAP-like"/>
</dbReference>
<keyword evidence="3" id="KW-0227">DNA damage</keyword>
<dbReference type="EMBL" id="SNWD01000023">
    <property type="protein sequence ID" value="TDN77842.1"/>
    <property type="molecule type" value="Genomic_DNA"/>
</dbReference>
<sequence>MCNRARNRGEPETLFEQFGGDWLTERPRDNRFNPVELYPKSRAYVFRNDRETGFGLDVMQWDVLGGGARWPMTNVRRLDLPQWRRLAENPANRCLIPLTEFCEWTPEKDPEQGIKGEMWFAVRDQPVFAVAGFWQQTEKGASFAMVTCDANELVRPIHPKAMITVLHRDDYDRWLQGSYDEIVDLQRPFPADRMTVRGPVFPTRQR</sequence>
<evidence type="ECO:0000313" key="9">
    <source>
        <dbReference type="EMBL" id="TDN77842.1"/>
    </source>
</evidence>
<evidence type="ECO:0000256" key="4">
    <source>
        <dbReference type="ARBA" id="ARBA00022801"/>
    </source>
</evidence>
<protein>
    <recommendedName>
        <fullName evidence="8">Abasic site processing protein</fullName>
        <ecNumber evidence="8">3.4.-.-</ecNumber>
    </recommendedName>
</protein>